<dbReference type="STRING" id="135208.A0A4Y9ZV75"/>
<dbReference type="InterPro" id="IPR006805">
    <property type="entry name" value="Anth_synth_I_N"/>
</dbReference>
<comment type="caution">
    <text evidence="10">The sequence shown here is derived from an EMBL/GenBank/DDBJ whole genome shotgun (WGS) entry which is preliminary data.</text>
</comment>
<comment type="pathway">
    <text evidence="1">Amino-acid biosynthesis; L-tryptophan biosynthesis; L-tryptophan from chorismate: step 1/5.</text>
</comment>
<gene>
    <name evidence="10" type="ORF">EWM64_g6593</name>
</gene>
<evidence type="ECO:0000259" key="8">
    <source>
        <dbReference type="Pfam" id="PF00425"/>
    </source>
</evidence>
<proteinExistence type="inferred from homology"/>
<evidence type="ECO:0000259" key="9">
    <source>
        <dbReference type="Pfam" id="PF04715"/>
    </source>
</evidence>
<dbReference type="PRINTS" id="PR00095">
    <property type="entry name" value="ANTSNTHASEI"/>
</dbReference>
<keyword evidence="7" id="KW-0456">Lyase</keyword>
<dbReference type="EMBL" id="SFCI01000920">
    <property type="protein sequence ID" value="TFY77419.1"/>
    <property type="molecule type" value="Genomic_DNA"/>
</dbReference>
<evidence type="ECO:0000313" key="10">
    <source>
        <dbReference type="EMBL" id="TFY77419.1"/>
    </source>
</evidence>
<dbReference type="Pfam" id="PF04715">
    <property type="entry name" value="Anth_synt_I_N"/>
    <property type="match status" value="1"/>
</dbReference>
<dbReference type="NCBIfam" id="TIGR00564">
    <property type="entry name" value="trpE_most"/>
    <property type="match status" value="1"/>
</dbReference>
<dbReference type="UniPathway" id="UPA00035">
    <property type="reaction ID" value="UER00040"/>
</dbReference>
<evidence type="ECO:0000256" key="1">
    <source>
        <dbReference type="ARBA" id="ARBA00004873"/>
    </source>
</evidence>
<dbReference type="InterPro" id="IPR019999">
    <property type="entry name" value="Anth_synth_I-like"/>
</dbReference>
<dbReference type="AlphaFoldDB" id="A0A4Y9ZV75"/>
<keyword evidence="6" id="KW-0057">Aromatic amino acid biosynthesis</keyword>
<comment type="similarity">
    <text evidence="2">Belongs to the anthranilate synthase component I family.</text>
</comment>
<feature type="domain" description="Anthranilate synthase component I N-terminal" evidence="9">
    <location>
        <begin position="37"/>
        <end position="166"/>
    </location>
</feature>
<organism evidence="10 11">
    <name type="scientific">Hericium alpestre</name>
    <dbReference type="NCBI Taxonomy" id="135208"/>
    <lineage>
        <taxon>Eukaryota</taxon>
        <taxon>Fungi</taxon>
        <taxon>Dikarya</taxon>
        <taxon>Basidiomycota</taxon>
        <taxon>Agaricomycotina</taxon>
        <taxon>Agaricomycetes</taxon>
        <taxon>Russulales</taxon>
        <taxon>Hericiaceae</taxon>
        <taxon>Hericium</taxon>
    </lineage>
</organism>
<dbReference type="Pfam" id="PF00425">
    <property type="entry name" value="Chorismate_bind"/>
    <property type="match status" value="1"/>
</dbReference>
<dbReference type="GO" id="GO:0004049">
    <property type="term" value="F:anthranilate synthase activity"/>
    <property type="evidence" value="ECO:0007669"/>
    <property type="project" value="UniProtKB-EC"/>
</dbReference>
<evidence type="ECO:0000256" key="2">
    <source>
        <dbReference type="ARBA" id="ARBA00009562"/>
    </source>
</evidence>
<keyword evidence="4" id="KW-0028">Amino-acid biosynthesis</keyword>
<dbReference type="PANTHER" id="PTHR11236">
    <property type="entry name" value="AMINOBENZOATE/ANTHRANILATE SYNTHASE"/>
    <property type="match status" value="1"/>
</dbReference>
<keyword evidence="11" id="KW-1185">Reference proteome</keyword>
<protein>
    <recommendedName>
        <fullName evidence="3">anthranilate synthase</fullName>
        <ecNumber evidence="3">4.1.3.27</ecNumber>
    </recommendedName>
</protein>
<dbReference type="Gene3D" id="3.60.120.10">
    <property type="entry name" value="Anthranilate synthase"/>
    <property type="match status" value="1"/>
</dbReference>
<accession>A0A4Y9ZV75</accession>
<sequence length="513" mass="57104">MESANLQVSPSLEEVERIIVQEKRGNCVPIFVQLPADLITPVIAYLRIAKDSKYSFLLESIIGGENIARYSFLGADPFKVVKTGPNEDIKGDPMAALQRELAHYKYVKIPEIPTFTGGAIGYVAYDAIQHFEPKTARELKDTLHIPEAIFMLADTLLIFDHLFQNVKVVSHVFCPESTGPTNLTFVYTTAVEKVRRLARTLLNGPTPEVPQPPITLGAEGVSNVGKEGYEGFVTDLKKHIVAGDIIQAVPSQRLARPTQLHPFNVYRKLRQINPSPYMFFLDCGGLQIVGASPETLCKVENNKVFNHAIAGTTRRGKTEEEDQRLGNELLNSEKDCAEHIMLVDLARNDVNRVCQPKTVKVDHLMRLEKFSHVIHLTSQVSGLLRDGLTRFDAFRSIFPAGTVSGAPKIKAIELVYDLEQERRGVYAGAVGRFDFADDEMDTCIAIRTMLFKDGVAYLQAGGGIVHDSVEEDEYIETINKLQGNVRALEAAERYWYDAQQAQSQEKGKARAIS</sequence>
<evidence type="ECO:0000256" key="6">
    <source>
        <dbReference type="ARBA" id="ARBA00023141"/>
    </source>
</evidence>
<dbReference type="SUPFAM" id="SSF56322">
    <property type="entry name" value="ADC synthase"/>
    <property type="match status" value="1"/>
</dbReference>
<dbReference type="InterPro" id="IPR015890">
    <property type="entry name" value="Chorismate_C"/>
</dbReference>
<dbReference type="PANTHER" id="PTHR11236:SF9">
    <property type="entry name" value="ANTHRANILATE SYNTHASE COMPONENT 1"/>
    <property type="match status" value="1"/>
</dbReference>
<dbReference type="EC" id="4.1.3.27" evidence="3"/>
<reference evidence="10 11" key="1">
    <citation type="submission" date="2019-02" db="EMBL/GenBank/DDBJ databases">
        <title>Genome sequencing of the rare red list fungi Hericium alpestre (H. flagellum).</title>
        <authorList>
            <person name="Buettner E."/>
            <person name="Kellner H."/>
        </authorList>
    </citation>
    <scope>NUCLEOTIDE SEQUENCE [LARGE SCALE GENOMIC DNA]</scope>
    <source>
        <strain evidence="10 11">DSM 108284</strain>
    </source>
</reference>
<evidence type="ECO:0000256" key="7">
    <source>
        <dbReference type="ARBA" id="ARBA00023239"/>
    </source>
</evidence>
<evidence type="ECO:0000256" key="4">
    <source>
        <dbReference type="ARBA" id="ARBA00022605"/>
    </source>
</evidence>
<dbReference type="Proteomes" id="UP000298061">
    <property type="component" value="Unassembled WGS sequence"/>
</dbReference>
<dbReference type="InterPro" id="IPR005801">
    <property type="entry name" value="ADC_synthase"/>
</dbReference>
<name>A0A4Y9ZV75_9AGAM</name>
<feature type="domain" description="Chorismate-utilising enzyme C-terminal" evidence="8">
    <location>
        <begin position="226"/>
        <end position="480"/>
    </location>
</feature>
<keyword evidence="5" id="KW-0822">Tryptophan biosynthesis</keyword>
<dbReference type="OrthoDB" id="1865897at2759"/>
<evidence type="ECO:0000256" key="3">
    <source>
        <dbReference type="ARBA" id="ARBA00012266"/>
    </source>
</evidence>
<evidence type="ECO:0000256" key="5">
    <source>
        <dbReference type="ARBA" id="ARBA00022822"/>
    </source>
</evidence>
<dbReference type="InterPro" id="IPR005256">
    <property type="entry name" value="Anth_synth_I_PabB"/>
</dbReference>
<evidence type="ECO:0000313" key="11">
    <source>
        <dbReference type="Proteomes" id="UP000298061"/>
    </source>
</evidence>
<dbReference type="GO" id="GO:0000162">
    <property type="term" value="P:L-tryptophan biosynthetic process"/>
    <property type="evidence" value="ECO:0007669"/>
    <property type="project" value="UniProtKB-UniPathway"/>
</dbReference>